<evidence type="ECO:0000259" key="4">
    <source>
        <dbReference type="Pfam" id="PF21070"/>
    </source>
</evidence>
<organism evidence="5 6">
    <name type="scientific">Aquitalea magnusonii</name>
    <dbReference type="NCBI Taxonomy" id="332411"/>
    <lineage>
        <taxon>Bacteria</taxon>
        <taxon>Pseudomonadati</taxon>
        <taxon>Pseudomonadota</taxon>
        <taxon>Betaproteobacteria</taxon>
        <taxon>Neisseriales</taxon>
        <taxon>Chromobacteriaceae</taxon>
        <taxon>Aquitalea</taxon>
    </lineage>
</organism>
<feature type="transmembrane region" description="Helical" evidence="1">
    <location>
        <begin position="46"/>
        <end position="66"/>
    </location>
</feature>
<protein>
    <submittedName>
        <fullName evidence="5">Type VI secretion system protein ImpL</fullName>
    </submittedName>
</protein>
<dbReference type="InterPro" id="IPR048677">
    <property type="entry name" value="TssM1_hel"/>
</dbReference>
<accession>A0A318IXC1</accession>
<evidence type="ECO:0000259" key="2">
    <source>
        <dbReference type="Pfam" id="PF06744"/>
    </source>
</evidence>
<dbReference type="PANTHER" id="PTHR36153">
    <property type="entry name" value="INNER MEMBRANE PROTEIN-RELATED"/>
    <property type="match status" value="1"/>
</dbReference>
<dbReference type="PANTHER" id="PTHR36153:SF1">
    <property type="entry name" value="TYPE VI SECRETION SYSTEM COMPONENT TSSM1"/>
    <property type="match status" value="1"/>
</dbReference>
<evidence type="ECO:0000256" key="1">
    <source>
        <dbReference type="SAM" id="Phobius"/>
    </source>
</evidence>
<gene>
    <name evidence="5" type="ORF">DFR38_12733</name>
</gene>
<feature type="domain" description="Type VI secretion system component TssM1 helical" evidence="4">
    <location>
        <begin position="828"/>
        <end position="926"/>
    </location>
</feature>
<dbReference type="InterPro" id="IPR053156">
    <property type="entry name" value="T6SS_TssM-like"/>
</dbReference>
<feature type="domain" description="IcmF-related" evidence="3">
    <location>
        <begin position="374"/>
        <end position="677"/>
    </location>
</feature>
<dbReference type="RefSeq" id="WP_110313801.1">
    <property type="nucleotide sequence ID" value="NZ_QJKC01000027.1"/>
</dbReference>
<reference evidence="5 6" key="1">
    <citation type="submission" date="2018-05" db="EMBL/GenBank/DDBJ databases">
        <title>Genomic Encyclopedia of Type Strains, Phase IV (KMG-IV): sequencing the most valuable type-strain genomes for metagenomic binning, comparative biology and taxonomic classification.</title>
        <authorList>
            <person name="Goeker M."/>
        </authorList>
    </citation>
    <scope>NUCLEOTIDE SEQUENCE [LARGE SCALE GENOMIC DNA]</scope>
    <source>
        <strain evidence="5 6">DSM 25134</strain>
    </source>
</reference>
<comment type="caution">
    <text evidence="5">The sequence shown here is derived from an EMBL/GenBank/DDBJ whole genome shotgun (WGS) entry which is preliminary data.</text>
</comment>
<dbReference type="EMBL" id="QJKC01000027">
    <property type="protein sequence ID" value="PXX40119.1"/>
    <property type="molecule type" value="Genomic_DNA"/>
</dbReference>
<dbReference type="InterPro" id="IPR010623">
    <property type="entry name" value="IcmF_C"/>
</dbReference>
<feature type="domain" description="Type VI secretion system IcmF C-terminal" evidence="2">
    <location>
        <begin position="937"/>
        <end position="1041"/>
    </location>
</feature>
<dbReference type="InterPro" id="IPR009612">
    <property type="entry name" value="IcmF-rel"/>
</dbReference>
<dbReference type="Pfam" id="PF21070">
    <property type="entry name" value="IcmF_helical"/>
    <property type="match status" value="1"/>
</dbReference>
<sequence>MADNTVAVPSPGYGWITAALALLLLTISLMLGLYLAGFYAQRNDRVIASVLLLLIAMLGLALAYWWHGWRLRAAESAMADRQRDTAGQAAEGSLAGFRARILARYGAGASKKKPWIAILAPATDPAQTVDERAQESAETSAALFIAVPDNIPLPELRSLRGRWRQPLDALVMQCGQALPKVGDAALQRLLDFNRRSGWRLPLGLALSGWPVPEAGVVLELDDASQAATTTRQLQQLAWQLAVEGQADVLQSPADTARLRLSEALGQPRVLEQLAQQLAEISRHLPPGQKLSGLSWVAGQATRLPGQLAQLLREQTARRHRLSPGDALGWLCAVLGLGLLLSMLLVFVQQQHRLANATQHLQALQQAATVQRAIPALLALQEDIQALQQAQQQNGWLRLGLDQAAAIEPRLLAGYGRAAQRWVVQPVQRNMQQVLQALNGLPLSGEDAAREPAQQQAYASLKAYLMLDQPARTEPGFLTAQLLQAAGQASGPRAQILRFYSSHLAALPGWRLPADAGLVESARQTLLSLDGVEHGDAALYRKLMETAAAKYPARSAASLLPGVDSRGLFVLPGSLPGEYTREAWEGYVREAIDKADPKQGGEALWVLGAEAARSDGAALKAKLLQRYFADYASAWQRYLNGLRWQNTSSLSASVEQLSVLSDPQRSPLQAVMTLLQYQGQAGAAQQSLASNLLDKTRQLVGKADKKSPAPSGLGQDDPLARAFGPLLLLTGAENEGTAGAVHSTVSLARYLDSVSAVRLKLQQLANAANPDAAARQLAQTLFKGQQNPLSDGQQYAALLAASLGAQWAGFAQQLFVSPLDNAGSVVILPAAAELNDLWRRSILLPWGSEMNGRFPFSRGEQEASLPALGRYLAPEQGSIASFLANSLAGALVQEGDQWLPNPTLSNMAPFDADFLNAINTLSRLASRWDTPGSPSYAFELKPIAMPGLVRTTLEFDGQSLSYFNQRESWSPLHWPGDGQQAGARLLWESQQSGTRQALDFNGRWGLIRLLEQARVEQLDPARYQLDIALPDGLTARYILRTTTGEGPLALLKLRQFKLPGRVFVVPGPPTAAAKPVASH</sequence>
<evidence type="ECO:0000313" key="5">
    <source>
        <dbReference type="EMBL" id="PXX40119.1"/>
    </source>
</evidence>
<dbReference type="OrthoDB" id="9758229at2"/>
<dbReference type="Pfam" id="PF06744">
    <property type="entry name" value="IcmF_C"/>
    <property type="match status" value="1"/>
</dbReference>
<name>A0A318IXC1_9NEIS</name>
<evidence type="ECO:0000259" key="3">
    <source>
        <dbReference type="Pfam" id="PF06761"/>
    </source>
</evidence>
<dbReference type="Proteomes" id="UP000248395">
    <property type="component" value="Unassembled WGS sequence"/>
</dbReference>
<keyword evidence="6" id="KW-1185">Reference proteome</keyword>
<proteinExistence type="predicted"/>
<feature type="transmembrane region" description="Helical" evidence="1">
    <location>
        <begin position="12"/>
        <end position="40"/>
    </location>
</feature>
<dbReference type="AlphaFoldDB" id="A0A318IXC1"/>
<evidence type="ECO:0000313" key="6">
    <source>
        <dbReference type="Proteomes" id="UP000248395"/>
    </source>
</evidence>
<dbReference type="Pfam" id="PF06761">
    <property type="entry name" value="IcmF-related"/>
    <property type="match status" value="1"/>
</dbReference>
<keyword evidence="1" id="KW-0472">Membrane</keyword>
<keyword evidence="1" id="KW-0812">Transmembrane</keyword>
<keyword evidence="1" id="KW-1133">Transmembrane helix</keyword>